<proteinExistence type="predicted"/>
<evidence type="ECO:0000313" key="2">
    <source>
        <dbReference type="Proteomes" id="UP001501285"/>
    </source>
</evidence>
<comment type="caution">
    <text evidence="1">The sequence shown here is derived from an EMBL/GenBank/DDBJ whole genome shotgun (WGS) entry which is preliminary data.</text>
</comment>
<dbReference type="EMBL" id="BAAANB010000021">
    <property type="protein sequence ID" value="GAA2037329.1"/>
    <property type="molecule type" value="Genomic_DNA"/>
</dbReference>
<accession>A0ABP5G429</accession>
<name>A0ABP5G429_9MICO</name>
<dbReference type="RefSeq" id="WP_343993015.1">
    <property type="nucleotide sequence ID" value="NZ_BAAANB010000021.1"/>
</dbReference>
<reference evidence="2" key="1">
    <citation type="journal article" date="2019" name="Int. J. Syst. Evol. Microbiol.">
        <title>The Global Catalogue of Microorganisms (GCM) 10K type strain sequencing project: providing services to taxonomists for standard genome sequencing and annotation.</title>
        <authorList>
            <consortium name="The Broad Institute Genomics Platform"/>
            <consortium name="The Broad Institute Genome Sequencing Center for Infectious Disease"/>
            <person name="Wu L."/>
            <person name="Ma J."/>
        </authorList>
    </citation>
    <scope>NUCLEOTIDE SEQUENCE [LARGE SCALE GENOMIC DNA]</scope>
    <source>
        <strain evidence="2">JCM 14283</strain>
    </source>
</reference>
<gene>
    <name evidence="1" type="ORF">GCM10009740_31370</name>
</gene>
<sequence length="294" mass="30102">MTFFEYHNAGSDERAQMQATAFLLAQDSVGKARSGVLIGLGVTQTPTMSGTVNVGAGAAVVQAATLDGASLVGDVQDTPIDIFGPSPMGGNPRTDIIVADRATGSIRAIIGVASAIPADPAVPSSAIPLAKLHHVAGATSIPTSAIEDMRVYTTLAQAPAPAWVPYNPVWSDGGGVALDVKSGSVKGQTLDTGKQRRVRIELLRGADSNLGTKDYWFTYPTAGVDTSWQVIGTAWYFRTSGGGNYGGIVRGIAAGQVAVITDGGLTLLGAGTFTGTTPWGAGGRITIDFTVPLL</sequence>
<dbReference type="Proteomes" id="UP001501285">
    <property type="component" value="Unassembled WGS sequence"/>
</dbReference>
<keyword evidence="2" id="KW-1185">Reference proteome</keyword>
<organism evidence="1 2">
    <name type="scientific">Terrabacter terrae</name>
    <dbReference type="NCBI Taxonomy" id="318434"/>
    <lineage>
        <taxon>Bacteria</taxon>
        <taxon>Bacillati</taxon>
        <taxon>Actinomycetota</taxon>
        <taxon>Actinomycetes</taxon>
        <taxon>Micrococcales</taxon>
        <taxon>Intrasporangiaceae</taxon>
        <taxon>Terrabacter</taxon>
    </lineage>
</organism>
<protein>
    <recommendedName>
        <fullName evidence="3">Minor tail protein</fullName>
    </recommendedName>
</protein>
<evidence type="ECO:0008006" key="3">
    <source>
        <dbReference type="Google" id="ProtNLM"/>
    </source>
</evidence>
<evidence type="ECO:0000313" key="1">
    <source>
        <dbReference type="EMBL" id="GAA2037329.1"/>
    </source>
</evidence>